<evidence type="ECO:0000313" key="2">
    <source>
        <dbReference type="Proteomes" id="UP001597186"/>
    </source>
</evidence>
<protein>
    <submittedName>
        <fullName evidence="1">Uncharacterized protein</fullName>
    </submittedName>
</protein>
<accession>A0ABW4EH34</accession>
<comment type="caution">
    <text evidence="1">The sequence shown here is derived from an EMBL/GenBank/DDBJ whole genome shotgun (WGS) entry which is preliminary data.</text>
</comment>
<proteinExistence type="predicted"/>
<gene>
    <name evidence="1" type="ORF">ACFTOW_15180</name>
</gene>
<dbReference type="EMBL" id="JBHUDD010000140">
    <property type="protein sequence ID" value="MFD1510727.1"/>
    <property type="molecule type" value="Genomic_DNA"/>
</dbReference>
<dbReference type="Proteomes" id="UP001597186">
    <property type="component" value="Unassembled WGS sequence"/>
</dbReference>
<evidence type="ECO:0000313" key="1">
    <source>
        <dbReference type="EMBL" id="MFD1510727.1"/>
    </source>
</evidence>
<organism evidence="1 2">
    <name type="scientific">Lacimonas salitolerans</name>
    <dbReference type="NCBI Taxonomy" id="1323750"/>
    <lineage>
        <taxon>Bacteria</taxon>
        <taxon>Pseudomonadati</taxon>
        <taxon>Pseudomonadota</taxon>
        <taxon>Alphaproteobacteria</taxon>
        <taxon>Rhodobacterales</taxon>
        <taxon>Paracoccaceae</taxon>
        <taxon>Lacimonas</taxon>
    </lineage>
</organism>
<sequence>MPKRESHKAGSELFIVDNSADEWKALRYLHDWCQLSKSIDIATGYFEIGALLALGDEWQKVDHIRVLMGDEVSKRTKRAFEAGLQEIASRLDRSIEQEKDKRSLRDLCGLRRTGLFRVAPDVVVTT</sequence>
<keyword evidence="2" id="KW-1185">Reference proteome</keyword>
<reference evidence="2" key="1">
    <citation type="journal article" date="2019" name="Int. J. Syst. Evol. Microbiol.">
        <title>The Global Catalogue of Microorganisms (GCM) 10K type strain sequencing project: providing services to taxonomists for standard genome sequencing and annotation.</title>
        <authorList>
            <consortium name="The Broad Institute Genomics Platform"/>
            <consortium name="The Broad Institute Genome Sequencing Center for Infectious Disease"/>
            <person name="Wu L."/>
            <person name="Ma J."/>
        </authorList>
    </citation>
    <scope>NUCLEOTIDE SEQUENCE [LARGE SCALE GENOMIC DNA]</scope>
    <source>
        <strain evidence="2">CGMCC 1.12477</strain>
    </source>
</reference>
<name>A0ABW4EH34_9RHOB</name>
<dbReference type="RefSeq" id="WP_379917180.1">
    <property type="nucleotide sequence ID" value="NZ_JBHUDD010000140.1"/>
</dbReference>